<organism evidence="2 3">
    <name type="scientific">Brassica cretica</name>
    <name type="common">Mustard</name>
    <dbReference type="NCBI Taxonomy" id="69181"/>
    <lineage>
        <taxon>Eukaryota</taxon>
        <taxon>Viridiplantae</taxon>
        <taxon>Streptophyta</taxon>
        <taxon>Embryophyta</taxon>
        <taxon>Tracheophyta</taxon>
        <taxon>Spermatophyta</taxon>
        <taxon>Magnoliopsida</taxon>
        <taxon>eudicotyledons</taxon>
        <taxon>Gunneridae</taxon>
        <taxon>Pentapetalae</taxon>
        <taxon>rosids</taxon>
        <taxon>malvids</taxon>
        <taxon>Brassicales</taxon>
        <taxon>Brassicaceae</taxon>
        <taxon>Brassiceae</taxon>
        <taxon>Brassica</taxon>
    </lineage>
</organism>
<evidence type="ECO:0000313" key="2">
    <source>
        <dbReference type="EMBL" id="KAF3566146.1"/>
    </source>
</evidence>
<evidence type="ECO:0000313" key="3">
    <source>
        <dbReference type="Proteomes" id="UP000266723"/>
    </source>
</evidence>
<feature type="compositionally biased region" description="Basic and acidic residues" evidence="1">
    <location>
        <begin position="45"/>
        <end position="58"/>
    </location>
</feature>
<keyword evidence="3" id="KW-1185">Reference proteome</keyword>
<evidence type="ECO:0000256" key="1">
    <source>
        <dbReference type="SAM" id="MobiDB-lite"/>
    </source>
</evidence>
<feature type="region of interest" description="Disordered" evidence="1">
    <location>
        <begin position="35"/>
        <end position="58"/>
    </location>
</feature>
<comment type="caution">
    <text evidence="2">The sequence shown here is derived from an EMBL/GenBank/DDBJ whole genome shotgun (WGS) entry which is preliminary data.</text>
</comment>
<protein>
    <submittedName>
        <fullName evidence="2">Uncharacterized protein</fullName>
    </submittedName>
</protein>
<gene>
    <name evidence="2" type="ORF">DY000_02019708</name>
</gene>
<proteinExistence type="predicted"/>
<name>A0ABQ7D2M8_BRACR</name>
<sequence>MLDLSLTGFRGAGGGTSTQWWSLVLRLRGDGEEIRGGGHGACGKEATEKLVRRQAQED</sequence>
<dbReference type="Proteomes" id="UP000266723">
    <property type="component" value="Unassembled WGS sequence"/>
</dbReference>
<dbReference type="EMBL" id="QGKV02000759">
    <property type="protein sequence ID" value="KAF3566146.1"/>
    <property type="molecule type" value="Genomic_DNA"/>
</dbReference>
<accession>A0ABQ7D2M8</accession>
<reference evidence="2 3" key="1">
    <citation type="journal article" date="2020" name="BMC Genomics">
        <title>Intraspecific diversification of the crop wild relative Brassica cretica Lam. using demographic model selection.</title>
        <authorList>
            <person name="Kioukis A."/>
            <person name="Michalopoulou V.A."/>
            <person name="Briers L."/>
            <person name="Pirintsos S."/>
            <person name="Studholme D.J."/>
            <person name="Pavlidis P."/>
            <person name="Sarris P.F."/>
        </authorList>
    </citation>
    <scope>NUCLEOTIDE SEQUENCE [LARGE SCALE GENOMIC DNA]</scope>
    <source>
        <strain evidence="3">cv. PFS-1207/04</strain>
    </source>
</reference>